<feature type="compositionally biased region" description="Gly residues" evidence="1">
    <location>
        <begin position="258"/>
        <end position="267"/>
    </location>
</feature>
<evidence type="ECO:0000313" key="3">
    <source>
        <dbReference type="Proteomes" id="UP000828390"/>
    </source>
</evidence>
<sequence>MEPYQSDSYLHPVSSPVTSTPLTKGGSPTMNSSYLTPQSIAESSQSSTAESNHFARPKDTYLGMRFKKNVSPKSKHTGVHKVHSIDFVVPVPMQSRARRLRSVSCEDLSDYLRQVVYDPVSKSMNDLLDEGADEKSYMAAEPFPRLQSFSGVIERDMLIPDSYYNIDGLKGKIYDGPGLSVAEIRKRFSKRSASRIRRSVSNPSFIGSLSVEKINEARINIGILSSHSSPNNSRSSLLDVLAEGLKRKLHMDSRGEYSPGGVGGGSPSHGSSRTSSRTSSTQASPHNSLPSRSKHNQDNDIIATTSVKGINITKRSRSFRKKKGENDHSGNQTNHYQSMGEPVMTAAGQNVNLNGQTSCNQVPVLYTNLENKENEPTGAVDVESQGIELSSKKEGPKVSIKPKAAPKPKKLVGANAVKETTSV</sequence>
<organism evidence="2 3">
    <name type="scientific">Dreissena polymorpha</name>
    <name type="common">Zebra mussel</name>
    <name type="synonym">Mytilus polymorpha</name>
    <dbReference type="NCBI Taxonomy" id="45954"/>
    <lineage>
        <taxon>Eukaryota</taxon>
        <taxon>Metazoa</taxon>
        <taxon>Spiralia</taxon>
        <taxon>Lophotrochozoa</taxon>
        <taxon>Mollusca</taxon>
        <taxon>Bivalvia</taxon>
        <taxon>Autobranchia</taxon>
        <taxon>Heteroconchia</taxon>
        <taxon>Euheterodonta</taxon>
        <taxon>Imparidentia</taxon>
        <taxon>Neoheterodontei</taxon>
        <taxon>Myida</taxon>
        <taxon>Dreissenoidea</taxon>
        <taxon>Dreissenidae</taxon>
        <taxon>Dreissena</taxon>
    </lineage>
</organism>
<accession>A0A9D4EE64</accession>
<evidence type="ECO:0000313" key="2">
    <source>
        <dbReference type="EMBL" id="KAH3778081.1"/>
    </source>
</evidence>
<feature type="compositionally biased region" description="Low complexity" evidence="1">
    <location>
        <begin position="268"/>
        <end position="285"/>
    </location>
</feature>
<dbReference type="AlphaFoldDB" id="A0A9D4EE64"/>
<comment type="caution">
    <text evidence="2">The sequence shown here is derived from an EMBL/GenBank/DDBJ whole genome shotgun (WGS) entry which is preliminary data.</text>
</comment>
<dbReference type="EMBL" id="JAIWYP010000009">
    <property type="protein sequence ID" value="KAH3778081.1"/>
    <property type="molecule type" value="Genomic_DNA"/>
</dbReference>
<feature type="region of interest" description="Disordered" evidence="1">
    <location>
        <begin position="252"/>
        <end position="337"/>
    </location>
</feature>
<feature type="compositionally biased region" description="Basic residues" evidence="1">
    <location>
        <begin position="314"/>
        <end position="323"/>
    </location>
</feature>
<name>A0A9D4EE64_DREPO</name>
<feature type="compositionally biased region" description="Polar residues" evidence="1">
    <location>
        <begin position="15"/>
        <end position="51"/>
    </location>
</feature>
<dbReference type="Proteomes" id="UP000828390">
    <property type="component" value="Unassembled WGS sequence"/>
</dbReference>
<gene>
    <name evidence="2" type="ORF">DPMN_179534</name>
</gene>
<keyword evidence="3" id="KW-1185">Reference proteome</keyword>
<reference evidence="2" key="2">
    <citation type="submission" date="2020-11" db="EMBL/GenBank/DDBJ databases">
        <authorList>
            <person name="McCartney M.A."/>
            <person name="Auch B."/>
            <person name="Kono T."/>
            <person name="Mallez S."/>
            <person name="Becker A."/>
            <person name="Gohl D.M."/>
            <person name="Silverstein K.A.T."/>
            <person name="Koren S."/>
            <person name="Bechman K.B."/>
            <person name="Herman A."/>
            <person name="Abrahante J.E."/>
            <person name="Garbe J."/>
        </authorList>
    </citation>
    <scope>NUCLEOTIDE SEQUENCE</scope>
    <source>
        <strain evidence="2">Duluth1</strain>
        <tissue evidence="2">Whole animal</tissue>
    </source>
</reference>
<reference evidence="2" key="1">
    <citation type="journal article" date="2019" name="bioRxiv">
        <title>The Genome of the Zebra Mussel, Dreissena polymorpha: A Resource for Invasive Species Research.</title>
        <authorList>
            <person name="McCartney M.A."/>
            <person name="Auch B."/>
            <person name="Kono T."/>
            <person name="Mallez S."/>
            <person name="Zhang Y."/>
            <person name="Obille A."/>
            <person name="Becker A."/>
            <person name="Abrahante J.E."/>
            <person name="Garbe J."/>
            <person name="Badalamenti J.P."/>
            <person name="Herman A."/>
            <person name="Mangelson H."/>
            <person name="Liachko I."/>
            <person name="Sullivan S."/>
            <person name="Sone E.D."/>
            <person name="Koren S."/>
            <person name="Silverstein K.A.T."/>
            <person name="Beckman K.B."/>
            <person name="Gohl D.M."/>
        </authorList>
    </citation>
    <scope>NUCLEOTIDE SEQUENCE</scope>
    <source>
        <strain evidence="2">Duluth1</strain>
        <tissue evidence="2">Whole animal</tissue>
    </source>
</reference>
<feature type="region of interest" description="Disordered" evidence="1">
    <location>
        <begin position="375"/>
        <end position="423"/>
    </location>
</feature>
<evidence type="ECO:0000256" key="1">
    <source>
        <dbReference type="SAM" id="MobiDB-lite"/>
    </source>
</evidence>
<protein>
    <submittedName>
        <fullName evidence="2">Uncharacterized protein</fullName>
    </submittedName>
</protein>
<feature type="region of interest" description="Disordered" evidence="1">
    <location>
        <begin position="1"/>
        <end position="54"/>
    </location>
</feature>
<proteinExistence type="predicted"/>